<name>A0A0A5G9W4_9BACI</name>
<evidence type="ECO:0000256" key="1">
    <source>
        <dbReference type="SAM" id="Coils"/>
    </source>
</evidence>
<accession>A0A0A5G9W4</accession>
<keyword evidence="2" id="KW-0812">Transmembrane</keyword>
<feature type="transmembrane region" description="Helical" evidence="2">
    <location>
        <begin position="37"/>
        <end position="54"/>
    </location>
</feature>
<evidence type="ECO:0000313" key="3">
    <source>
        <dbReference type="EMBL" id="KGX88844.1"/>
    </source>
</evidence>
<dbReference type="RefSeq" id="WP_036830872.1">
    <property type="nucleotide sequence ID" value="NZ_AVPG01000001.1"/>
</dbReference>
<gene>
    <name evidence="3" type="ORF">N784_00390</name>
</gene>
<dbReference type="Pfam" id="PF09581">
    <property type="entry name" value="Spore_III_AF"/>
    <property type="match status" value="1"/>
</dbReference>
<dbReference type="OrthoDB" id="2375554at2"/>
<reference evidence="3 4" key="1">
    <citation type="submission" date="2013-08" db="EMBL/GenBank/DDBJ databases">
        <authorList>
            <person name="Huang J."/>
            <person name="Wang G."/>
        </authorList>
    </citation>
    <scope>NUCLEOTIDE SEQUENCE [LARGE SCALE GENOMIC DNA]</scope>
    <source>
        <strain evidence="3 4">JSM 072002</strain>
    </source>
</reference>
<feature type="transmembrane region" description="Helical" evidence="2">
    <location>
        <begin position="6"/>
        <end position="25"/>
    </location>
</feature>
<organism evidence="3 4">
    <name type="scientific">Pontibacillus litoralis JSM 072002</name>
    <dbReference type="NCBI Taxonomy" id="1385512"/>
    <lineage>
        <taxon>Bacteria</taxon>
        <taxon>Bacillati</taxon>
        <taxon>Bacillota</taxon>
        <taxon>Bacilli</taxon>
        <taxon>Bacillales</taxon>
        <taxon>Bacillaceae</taxon>
        <taxon>Pontibacillus</taxon>
    </lineage>
</organism>
<dbReference type="STRING" id="1385512.N784_00390"/>
<proteinExistence type="predicted"/>
<dbReference type="eggNOG" id="ENOG5032JPV">
    <property type="taxonomic scope" value="Bacteria"/>
</dbReference>
<keyword evidence="4" id="KW-1185">Reference proteome</keyword>
<dbReference type="AlphaFoldDB" id="A0A0A5G9W4"/>
<dbReference type="InterPro" id="IPR014245">
    <property type="entry name" value="Spore_III_AF"/>
</dbReference>
<comment type="caution">
    <text evidence="3">The sequence shown here is derived from an EMBL/GenBank/DDBJ whole genome shotgun (WGS) entry which is preliminary data.</text>
</comment>
<keyword evidence="2" id="KW-0472">Membrane</keyword>
<sequence length="208" mass="24304">MDYLISWVTQIILFLLLALVSDLLLPSSQFRKYTKMVVGLLLILIFLQPIFHLFQTDMNQVLSEQMMSWNQEMEVEEMENLIEVKKSEIQASQRAYILEEMAVQLENKVKEGLMNEHEVAIQDFSFQFTTDQEIGFETLEQLSVVLSSNVGETQQGRVEDVEYVSINVQERNQQQVNQPSTKHVREFLADEWQIPKEKIDIQWEGGVE</sequence>
<keyword evidence="2" id="KW-1133">Transmembrane helix</keyword>
<dbReference type="Proteomes" id="UP000030401">
    <property type="component" value="Unassembled WGS sequence"/>
</dbReference>
<evidence type="ECO:0000256" key="2">
    <source>
        <dbReference type="SAM" id="Phobius"/>
    </source>
</evidence>
<evidence type="ECO:0000313" key="4">
    <source>
        <dbReference type="Proteomes" id="UP000030401"/>
    </source>
</evidence>
<feature type="coiled-coil region" evidence="1">
    <location>
        <begin position="59"/>
        <end position="95"/>
    </location>
</feature>
<protein>
    <submittedName>
        <fullName evidence="3">Stage III sporulation protein AF</fullName>
    </submittedName>
</protein>
<keyword evidence="1" id="KW-0175">Coiled coil</keyword>
<dbReference type="EMBL" id="AVPG01000001">
    <property type="protein sequence ID" value="KGX88844.1"/>
    <property type="molecule type" value="Genomic_DNA"/>
</dbReference>
<dbReference type="NCBIfam" id="TIGR02896">
    <property type="entry name" value="spore_III_AF"/>
    <property type="match status" value="1"/>
</dbReference>